<reference evidence="1 2" key="1">
    <citation type="submission" date="2015-04" db="EMBL/GenBank/DDBJ databases">
        <title>Complete genome sequence of Schizopora paradoxa KUC8140, a cosmopolitan wood degrader in East Asia.</title>
        <authorList>
            <consortium name="DOE Joint Genome Institute"/>
            <person name="Min B."/>
            <person name="Park H."/>
            <person name="Jang Y."/>
            <person name="Kim J.-J."/>
            <person name="Kim K.H."/>
            <person name="Pangilinan J."/>
            <person name="Lipzen A."/>
            <person name="Riley R."/>
            <person name="Grigoriev I.V."/>
            <person name="Spatafora J.W."/>
            <person name="Choi I.-G."/>
        </authorList>
    </citation>
    <scope>NUCLEOTIDE SEQUENCE [LARGE SCALE GENOMIC DNA]</scope>
    <source>
        <strain evidence="1 2">KUC8140</strain>
    </source>
</reference>
<keyword evidence="2" id="KW-1185">Reference proteome</keyword>
<gene>
    <name evidence="1" type="ORF">SCHPADRAFT_991731</name>
</gene>
<accession>A0A0H2S7V3</accession>
<name>A0A0H2S7V3_9AGAM</name>
<organism evidence="1 2">
    <name type="scientific">Schizopora paradoxa</name>
    <dbReference type="NCBI Taxonomy" id="27342"/>
    <lineage>
        <taxon>Eukaryota</taxon>
        <taxon>Fungi</taxon>
        <taxon>Dikarya</taxon>
        <taxon>Basidiomycota</taxon>
        <taxon>Agaricomycotina</taxon>
        <taxon>Agaricomycetes</taxon>
        <taxon>Hymenochaetales</taxon>
        <taxon>Schizoporaceae</taxon>
        <taxon>Schizopora</taxon>
    </lineage>
</organism>
<dbReference type="Proteomes" id="UP000053477">
    <property type="component" value="Unassembled WGS sequence"/>
</dbReference>
<dbReference type="AlphaFoldDB" id="A0A0H2S7V3"/>
<protein>
    <recommendedName>
        <fullName evidence="3">F-box domain-containing protein</fullName>
    </recommendedName>
</protein>
<evidence type="ECO:0000313" key="1">
    <source>
        <dbReference type="EMBL" id="KLO20347.1"/>
    </source>
</evidence>
<dbReference type="EMBL" id="KQ085882">
    <property type="protein sequence ID" value="KLO20347.1"/>
    <property type="molecule type" value="Genomic_DNA"/>
</dbReference>
<evidence type="ECO:0000313" key="2">
    <source>
        <dbReference type="Proteomes" id="UP000053477"/>
    </source>
</evidence>
<proteinExistence type="predicted"/>
<dbReference type="InParanoid" id="A0A0H2S7V3"/>
<sequence length="443" mass="51369">MDLPEIVMEDIADIFNRMSWQAIFAYNTIVTTDKPIELRNESQDWTSTLLAMSLVRRSWTNAAQRVMRRRVKLHSYSRLQKFSEQNLAGTHVRCLSYVYTPQSGLGGDDVAPETHWKLLADVLSQCPNIRQLSMKSIFRFLSRETDYKYWSRDHNTDGLPLVFSSIGALPNIAAWVFDVDLRVTGRINLLSHLCGALPNLRRLRYLQAVIWREDPKYNHHDELSLPDRSPPPSLKTLVLHVASPYVPVRYMKWLLRSCGEYRPDELTFHRPHWPPEHEVVFRSRLRASRKEGSFESAQQAQFICELDYIRGSSRPTSLFITPIVDLCSSLRNIEIYLRFTERSLEFPRTAARNSIESLTVNIGHYVPLVAQTVDRVLSPRINRQTFPNLRQFRIRGANSRFPSDEPKEGFPRLLQACVDAEVTFVIDFEAKSTKDLYVPLYIP</sequence>
<dbReference type="OrthoDB" id="3242537at2759"/>
<evidence type="ECO:0008006" key="3">
    <source>
        <dbReference type="Google" id="ProtNLM"/>
    </source>
</evidence>